<reference evidence="1 2" key="1">
    <citation type="journal article" date="2014" name="BMC Genomics">
        <title>Comparative genome sequencing reveals chemotype-specific gene clusters in the toxigenic black mold Stachybotrys.</title>
        <authorList>
            <person name="Semeiks J."/>
            <person name="Borek D."/>
            <person name="Otwinowski Z."/>
            <person name="Grishin N.V."/>
        </authorList>
    </citation>
    <scope>NUCLEOTIDE SEQUENCE [LARGE SCALE GENOMIC DNA]</scope>
    <source>
        <strain evidence="1 2">IBT 40285</strain>
    </source>
</reference>
<dbReference type="InParanoid" id="A0A084QVL3"/>
<keyword evidence="2" id="KW-1185">Reference proteome</keyword>
<dbReference type="Proteomes" id="UP000028524">
    <property type="component" value="Unassembled WGS sequence"/>
</dbReference>
<dbReference type="EMBL" id="KL660061">
    <property type="protein sequence ID" value="KFA67998.1"/>
    <property type="molecule type" value="Genomic_DNA"/>
</dbReference>
<evidence type="ECO:0000313" key="2">
    <source>
        <dbReference type="Proteomes" id="UP000028524"/>
    </source>
</evidence>
<dbReference type="InterPro" id="IPR011009">
    <property type="entry name" value="Kinase-like_dom_sf"/>
</dbReference>
<sequence length="263" mass="29462">MSSICHVPPALFSLKPIGASSIQAVVHQGNEHLISYLRDGSPVINIGHVLSVSNVKFGETLATLGRNGDVVVQGEAITSVQCAFAIDPETHFVMFHDRSHNMTSRVLGIESVPFEANRPRKIVVRKGCNEIISMGGEGGDILLFQLTWYLTPKVTRQMTANRPWTVLQLHPLVAKTTKEAAHHFPPRTIATRATQPLWTTCHREEEIEFGRFSTVYRALDLDTWKSIAVKILKRPDSGLLLDWHRLKRDVEPLSRNYHSSPMS</sequence>
<dbReference type="OrthoDB" id="4062651at2759"/>
<organism evidence="1 2">
    <name type="scientific">Stachybotrys chlorohalonatus (strain IBT 40285)</name>
    <dbReference type="NCBI Taxonomy" id="1283841"/>
    <lineage>
        <taxon>Eukaryota</taxon>
        <taxon>Fungi</taxon>
        <taxon>Dikarya</taxon>
        <taxon>Ascomycota</taxon>
        <taxon>Pezizomycotina</taxon>
        <taxon>Sordariomycetes</taxon>
        <taxon>Hypocreomycetidae</taxon>
        <taxon>Hypocreales</taxon>
        <taxon>Stachybotryaceae</taxon>
        <taxon>Stachybotrys</taxon>
    </lineage>
</organism>
<proteinExistence type="predicted"/>
<dbReference type="SUPFAM" id="SSF56112">
    <property type="entry name" value="Protein kinase-like (PK-like)"/>
    <property type="match status" value="1"/>
</dbReference>
<dbReference type="STRING" id="1283841.A0A084QVL3"/>
<dbReference type="AlphaFoldDB" id="A0A084QVL3"/>
<dbReference type="HOGENOM" id="CLU_1058352_0_0_1"/>
<name>A0A084QVL3_STAC4</name>
<evidence type="ECO:0008006" key="3">
    <source>
        <dbReference type="Google" id="ProtNLM"/>
    </source>
</evidence>
<accession>A0A084QVL3</accession>
<protein>
    <recommendedName>
        <fullName evidence="3">Protein kinase domain-containing protein</fullName>
    </recommendedName>
</protein>
<gene>
    <name evidence="1" type="ORF">S40285_10113</name>
</gene>
<evidence type="ECO:0000313" key="1">
    <source>
        <dbReference type="EMBL" id="KFA67998.1"/>
    </source>
</evidence>